<feature type="transmembrane region" description="Helical" evidence="13">
    <location>
        <begin position="287"/>
        <end position="314"/>
    </location>
</feature>
<keyword evidence="8" id="KW-0406">Ion transport</keyword>
<feature type="transmembrane region" description="Helical" evidence="13">
    <location>
        <begin position="414"/>
        <end position="434"/>
    </location>
</feature>
<evidence type="ECO:0000256" key="3">
    <source>
        <dbReference type="ARBA" id="ARBA00022448"/>
    </source>
</evidence>
<dbReference type="OrthoDB" id="6132759at2759"/>
<dbReference type="AlphaFoldDB" id="A0A6A4VD20"/>
<feature type="compositionally biased region" description="Acidic residues" evidence="12">
    <location>
        <begin position="644"/>
        <end position="656"/>
    </location>
</feature>
<feature type="transmembrane region" description="Helical" evidence="13">
    <location>
        <begin position="535"/>
        <end position="561"/>
    </location>
</feature>
<comment type="subcellular location">
    <subcellularLocation>
        <location evidence="1">Cell membrane</location>
        <topology evidence="1">Multi-pass membrane protein</topology>
    </subcellularLocation>
</comment>
<comment type="caution">
    <text evidence="14">The sequence shown here is derived from an EMBL/GenBank/DDBJ whole genome shotgun (WGS) entry which is preliminary data.</text>
</comment>
<dbReference type="InterPro" id="IPR051163">
    <property type="entry name" value="Sodium:Solute_Symporter_SSF"/>
</dbReference>
<evidence type="ECO:0000256" key="12">
    <source>
        <dbReference type="SAM" id="MobiDB-lite"/>
    </source>
</evidence>
<dbReference type="Proteomes" id="UP000440578">
    <property type="component" value="Unassembled WGS sequence"/>
</dbReference>
<keyword evidence="4" id="KW-1003">Cell membrane</keyword>
<keyword evidence="15" id="KW-1185">Reference proteome</keyword>
<evidence type="ECO:0000256" key="2">
    <source>
        <dbReference type="ARBA" id="ARBA00006434"/>
    </source>
</evidence>
<feature type="transmembrane region" description="Helical" evidence="13">
    <location>
        <begin position="200"/>
        <end position="221"/>
    </location>
</feature>
<comment type="similarity">
    <text evidence="2 11">Belongs to the sodium:solute symporter (SSF) (TC 2.A.21) family.</text>
</comment>
<feature type="region of interest" description="Disordered" evidence="12">
    <location>
        <begin position="625"/>
        <end position="687"/>
    </location>
</feature>
<gene>
    <name evidence="14" type="primary">SLC5A8_0</name>
    <name evidence="14" type="ORF">FJT64_008061</name>
</gene>
<feature type="compositionally biased region" description="Low complexity" evidence="12">
    <location>
        <begin position="41"/>
        <end position="55"/>
    </location>
</feature>
<feature type="transmembrane region" description="Helical" evidence="13">
    <location>
        <begin position="133"/>
        <end position="164"/>
    </location>
</feature>
<evidence type="ECO:0000256" key="7">
    <source>
        <dbReference type="ARBA" id="ARBA00023053"/>
    </source>
</evidence>
<feature type="transmembrane region" description="Helical" evidence="13">
    <location>
        <begin position="60"/>
        <end position="82"/>
    </location>
</feature>
<reference evidence="14 15" key="1">
    <citation type="submission" date="2019-07" db="EMBL/GenBank/DDBJ databases">
        <title>Draft genome assembly of a fouling barnacle, Amphibalanus amphitrite (Darwin, 1854): The first reference genome for Thecostraca.</title>
        <authorList>
            <person name="Kim W."/>
        </authorList>
    </citation>
    <scope>NUCLEOTIDE SEQUENCE [LARGE SCALE GENOMIC DNA]</scope>
    <source>
        <strain evidence="14">SNU_AA5</strain>
        <tissue evidence="14">Soma without cirri and trophi</tissue>
    </source>
</reference>
<feature type="transmembrane region" description="Helical" evidence="13">
    <location>
        <begin position="88"/>
        <end position="113"/>
    </location>
</feature>
<feature type="transmembrane region" description="Helical" evidence="13">
    <location>
        <begin position="446"/>
        <end position="464"/>
    </location>
</feature>
<evidence type="ECO:0000256" key="8">
    <source>
        <dbReference type="ARBA" id="ARBA00023065"/>
    </source>
</evidence>
<evidence type="ECO:0000256" key="1">
    <source>
        <dbReference type="ARBA" id="ARBA00004651"/>
    </source>
</evidence>
<evidence type="ECO:0000313" key="15">
    <source>
        <dbReference type="Proteomes" id="UP000440578"/>
    </source>
</evidence>
<evidence type="ECO:0000256" key="6">
    <source>
        <dbReference type="ARBA" id="ARBA00022989"/>
    </source>
</evidence>
<evidence type="ECO:0000256" key="5">
    <source>
        <dbReference type="ARBA" id="ARBA00022692"/>
    </source>
</evidence>
<dbReference type="GO" id="GO:0006814">
    <property type="term" value="P:sodium ion transport"/>
    <property type="evidence" value="ECO:0007669"/>
    <property type="project" value="UniProtKB-KW"/>
</dbReference>
<dbReference type="Gene3D" id="1.20.1730.10">
    <property type="entry name" value="Sodium/glucose cotransporter"/>
    <property type="match status" value="1"/>
</dbReference>
<feature type="region of interest" description="Disordered" evidence="12">
    <location>
        <begin position="36"/>
        <end position="55"/>
    </location>
</feature>
<evidence type="ECO:0000256" key="11">
    <source>
        <dbReference type="RuleBase" id="RU362091"/>
    </source>
</evidence>
<organism evidence="14 15">
    <name type="scientific">Amphibalanus amphitrite</name>
    <name type="common">Striped barnacle</name>
    <name type="synonym">Balanus amphitrite</name>
    <dbReference type="NCBI Taxonomy" id="1232801"/>
    <lineage>
        <taxon>Eukaryota</taxon>
        <taxon>Metazoa</taxon>
        <taxon>Ecdysozoa</taxon>
        <taxon>Arthropoda</taxon>
        <taxon>Crustacea</taxon>
        <taxon>Multicrustacea</taxon>
        <taxon>Cirripedia</taxon>
        <taxon>Thoracica</taxon>
        <taxon>Thoracicalcarea</taxon>
        <taxon>Balanomorpha</taxon>
        <taxon>Balanoidea</taxon>
        <taxon>Balanidae</taxon>
        <taxon>Amphibalaninae</taxon>
        <taxon>Amphibalanus</taxon>
    </lineage>
</organism>
<dbReference type="GO" id="GO:0015293">
    <property type="term" value="F:symporter activity"/>
    <property type="evidence" value="ECO:0007669"/>
    <property type="project" value="TreeGrafter"/>
</dbReference>
<feature type="transmembrane region" description="Helical" evidence="13">
    <location>
        <begin position="12"/>
        <end position="28"/>
    </location>
</feature>
<proteinExistence type="inferred from homology"/>
<name>A0A6A4VD20_AMPAM</name>
<feature type="transmembrane region" description="Helical" evidence="13">
    <location>
        <begin position="247"/>
        <end position="266"/>
    </location>
</feature>
<dbReference type="InterPro" id="IPR038377">
    <property type="entry name" value="Na/Glc_symporter_sf"/>
</dbReference>
<evidence type="ECO:0000256" key="9">
    <source>
        <dbReference type="ARBA" id="ARBA00023136"/>
    </source>
</evidence>
<dbReference type="PROSITE" id="PS50283">
    <property type="entry name" value="NA_SOLUT_SYMP_3"/>
    <property type="match status" value="1"/>
</dbReference>
<feature type="transmembrane region" description="Helical" evidence="13">
    <location>
        <begin position="170"/>
        <end position="188"/>
    </location>
</feature>
<keyword evidence="5 13" id="KW-0812">Transmembrane</keyword>
<dbReference type="GO" id="GO:0005886">
    <property type="term" value="C:plasma membrane"/>
    <property type="evidence" value="ECO:0007669"/>
    <property type="project" value="UniProtKB-SubCell"/>
</dbReference>
<keyword evidence="3" id="KW-0813">Transport</keyword>
<accession>A0A6A4VD20</accession>
<evidence type="ECO:0000256" key="10">
    <source>
        <dbReference type="ARBA" id="ARBA00023201"/>
    </source>
</evidence>
<feature type="transmembrane region" description="Helical" evidence="13">
    <location>
        <begin position="384"/>
        <end position="402"/>
    </location>
</feature>
<evidence type="ECO:0000256" key="4">
    <source>
        <dbReference type="ARBA" id="ARBA00022475"/>
    </source>
</evidence>
<evidence type="ECO:0000313" key="14">
    <source>
        <dbReference type="EMBL" id="KAF0294257.1"/>
    </source>
</evidence>
<evidence type="ECO:0000256" key="13">
    <source>
        <dbReference type="SAM" id="Phobius"/>
    </source>
</evidence>
<protein>
    <submittedName>
        <fullName evidence="14">Sodium-coupled monocarboxylate transporter 1</fullName>
    </submittedName>
</protein>
<keyword evidence="10" id="KW-0739">Sodium transport</keyword>
<dbReference type="EMBL" id="VIIS01001696">
    <property type="protein sequence ID" value="KAF0294257.1"/>
    <property type="molecule type" value="Genomic_DNA"/>
</dbReference>
<feature type="transmembrane region" description="Helical" evidence="13">
    <location>
        <begin position="334"/>
        <end position="355"/>
    </location>
</feature>
<sequence>MVLIHAIDDTVLAVYLIVTLSISVHRGLRRRHRPQATLMTSGPGPAPGQSPGHAPAHTSVMSVAISVVATFMSAVFALGVTAEVAQYGATWLLTSVGSIVAGPIVAFIFIPVLNRLQVGSVHEYLCLRYGDRLSPAVGSVAALLQTVVHVSVLLQAATIVTSAITGLTRTPALLISAAIGITYAAMAVPEDRLFADSIHFAVTFIGLAAVSIQGAVSVGGLKNLLNISGHQGRLDVLRFSFNPFERYNVLNVLVGGTMMWTHWFVVNPEMLQQYSSLRTVQRTRTTLLVSVSLMLGMTALCVLAALALLASWAGCWPADWPADGLLLRWAGRRLGYLPGLAGLLLAALLGGALAAGPTQLAAQAAVSWDQLASDRVRHEWRHRAVRLITVLLGIGALCLAAVTGAQGGLLQTWVAVYGATAGPVLGLLILGMLVPSSSAQGAVTGYLFGLILALWTAVGSLFTVPDAELLSVPTNDSSCLGPTNVTSGAYRTYIQLAAAADSTANGTGYNISGGAETGAHGPTDYIGHRSPLDSWYSLSFLLISLLATVVTVLVGICTSLLPGCRRTSHLRQDTISPLVTRFVSKSKMASYTDQGLLNQPQETAIAANIEMNNMETPAIQQVYEDPNPPAGPSEASAIQHIYEDPDPPAEAAEIDDAQQVYEDPNPPSGVGHLEQHRTDETIATSSV</sequence>
<keyword evidence="9 13" id="KW-0472">Membrane</keyword>
<dbReference type="PANTHER" id="PTHR42985">
    <property type="entry name" value="SODIUM-COUPLED MONOCARBOXYLATE TRANSPORTER"/>
    <property type="match status" value="1"/>
</dbReference>
<keyword evidence="7" id="KW-0915">Sodium</keyword>
<keyword evidence="6 13" id="KW-1133">Transmembrane helix</keyword>
<dbReference type="InterPro" id="IPR001734">
    <property type="entry name" value="Na/solute_symporter"/>
</dbReference>
<dbReference type="PANTHER" id="PTHR42985:SF2">
    <property type="entry name" value="SODIUM-DEPENDENT MULTIVITAMIN TRANSPORTER"/>
    <property type="match status" value="1"/>
</dbReference>
<dbReference type="Pfam" id="PF00474">
    <property type="entry name" value="SSF"/>
    <property type="match status" value="1"/>
</dbReference>